<proteinExistence type="predicted"/>
<dbReference type="EMBL" id="LR130779">
    <property type="protein sequence ID" value="VDN66413.1"/>
    <property type="molecule type" value="Genomic_DNA"/>
</dbReference>
<name>A0A653BCU8_ECTOL</name>
<protein>
    <submittedName>
        <fullName evidence="1">Uncharacterized protein</fullName>
    </submittedName>
</protein>
<accession>A0A653BCU8</accession>
<organism evidence="1">
    <name type="scientific">Ectopseudomonas oleovorans</name>
    <name type="common">Pseudomonas oleovorans</name>
    <dbReference type="NCBI Taxonomy" id="301"/>
    <lineage>
        <taxon>Bacteria</taxon>
        <taxon>Pseudomonadati</taxon>
        <taxon>Pseudomonadota</taxon>
        <taxon>Gammaproteobacteria</taxon>
        <taxon>Pseudomonadales</taxon>
        <taxon>Pseudomonadaceae</taxon>
        <taxon>Ectopseudomonas</taxon>
    </lineage>
</organism>
<dbReference type="AlphaFoldDB" id="A0A653BCU8"/>
<gene>
    <name evidence="1" type="ORF">POT9AD_5438</name>
</gene>
<reference evidence="1" key="1">
    <citation type="submission" date="2018-11" db="EMBL/GenBank/DDBJ databases">
        <authorList>
            <consortium name="Genoscope - CEA"/>
            <person name="William W."/>
        </authorList>
    </citation>
    <scope>NUCLEOTIDE SEQUENCE [LARGE SCALE GENOMIC DNA]</scope>
    <source>
        <strain evidence="1">T9AD</strain>
    </source>
</reference>
<evidence type="ECO:0000313" key="1">
    <source>
        <dbReference type="EMBL" id="VDN66413.1"/>
    </source>
</evidence>
<sequence length="57" mass="6408">MNVIVHERDSEHLSREARAMGAVVWDVIQNGELVGIFPSQDEADAYRRSLEEAQPQG</sequence>